<keyword evidence="2" id="KW-1185">Reference proteome</keyword>
<name>A0A9K3CV34_9EUKA</name>
<evidence type="ECO:0000313" key="1">
    <source>
        <dbReference type="EMBL" id="GIQ82675.1"/>
    </source>
</evidence>
<dbReference type="EMBL" id="BDIP01000775">
    <property type="protein sequence ID" value="GIQ82675.1"/>
    <property type="molecule type" value="Genomic_DNA"/>
</dbReference>
<protein>
    <submittedName>
        <fullName evidence="1">Uncharacterized protein</fullName>
    </submittedName>
</protein>
<accession>A0A9K3CV34</accession>
<dbReference type="Proteomes" id="UP000265618">
    <property type="component" value="Unassembled WGS sequence"/>
</dbReference>
<comment type="caution">
    <text evidence="1">The sequence shown here is derived from an EMBL/GenBank/DDBJ whole genome shotgun (WGS) entry which is preliminary data.</text>
</comment>
<reference evidence="1 2" key="1">
    <citation type="journal article" date="2018" name="PLoS ONE">
        <title>The draft genome of Kipferlia bialata reveals reductive genome evolution in fornicate parasites.</title>
        <authorList>
            <person name="Tanifuji G."/>
            <person name="Takabayashi S."/>
            <person name="Kume K."/>
            <person name="Takagi M."/>
            <person name="Nakayama T."/>
            <person name="Kamikawa R."/>
            <person name="Inagaki Y."/>
            <person name="Hashimoto T."/>
        </authorList>
    </citation>
    <scope>NUCLEOTIDE SEQUENCE [LARGE SCALE GENOMIC DNA]</scope>
    <source>
        <strain evidence="1">NY0173</strain>
    </source>
</reference>
<evidence type="ECO:0000313" key="2">
    <source>
        <dbReference type="Proteomes" id="UP000265618"/>
    </source>
</evidence>
<gene>
    <name evidence="1" type="ORF">KIPB_003852</name>
</gene>
<organism evidence="1 2">
    <name type="scientific">Kipferlia bialata</name>
    <dbReference type="NCBI Taxonomy" id="797122"/>
    <lineage>
        <taxon>Eukaryota</taxon>
        <taxon>Metamonada</taxon>
        <taxon>Carpediemonas-like organisms</taxon>
        <taxon>Kipferlia</taxon>
    </lineage>
</organism>
<proteinExistence type="predicted"/>
<sequence length="82" mass="8738">MSGRDMYDRGGAIPVVVGDGMPGDATDTLGFISEDDVSVLLGLPRPQAVTPLPHLCLSDAQMILREALDSLYQQGEGEAEYD</sequence>
<dbReference type="AlphaFoldDB" id="A0A9K3CV34"/>